<proteinExistence type="predicted"/>
<feature type="transmembrane region" description="Helical" evidence="2">
    <location>
        <begin position="125"/>
        <end position="146"/>
    </location>
</feature>
<feature type="transmembrane region" description="Helical" evidence="2">
    <location>
        <begin position="32"/>
        <end position="58"/>
    </location>
</feature>
<accession>A0A846XJI2</accession>
<evidence type="ECO:0000256" key="2">
    <source>
        <dbReference type="SAM" id="Phobius"/>
    </source>
</evidence>
<sequence>MSAPTGYPVRVRGDLDPALSRWMWIVKWILAIPHYIVLFFLHIGYAVVTVIAFFAILITGRYPRVLFDYSVGVIRWSWRVSYYAWTPAGTDKYPPFTLSADDNYPADLDVDYPPTLHRGLVLVKWWLLAIPHYLIIGAMTGAAWVVTDDADAMASAAGLPLIGVLTLVALVGLLFVARYSQGLFDFLMGVNRWMLRVQVYSSLLRDEYPPFRLDQGAREQTPPAAGKTEPAA</sequence>
<gene>
    <name evidence="3" type="ORF">HGA13_17330</name>
</gene>
<feature type="transmembrane region" description="Helical" evidence="2">
    <location>
        <begin position="152"/>
        <end position="177"/>
    </location>
</feature>
<comment type="caution">
    <text evidence="3">The sequence shown here is derived from an EMBL/GenBank/DDBJ whole genome shotgun (WGS) entry which is preliminary data.</text>
</comment>
<feature type="region of interest" description="Disordered" evidence="1">
    <location>
        <begin position="213"/>
        <end position="232"/>
    </location>
</feature>
<reference evidence="3 4" key="1">
    <citation type="submission" date="2020-04" db="EMBL/GenBank/DDBJ databases">
        <title>MicrobeNet Type strains.</title>
        <authorList>
            <person name="Nicholson A.C."/>
        </authorList>
    </citation>
    <scope>NUCLEOTIDE SEQUENCE [LARGE SCALE GENOMIC DNA]</scope>
    <source>
        <strain evidence="3 4">DSM 45078</strain>
    </source>
</reference>
<keyword evidence="2" id="KW-0472">Membrane</keyword>
<keyword evidence="2" id="KW-0812">Transmembrane</keyword>
<dbReference type="AlphaFoldDB" id="A0A846XJI2"/>
<evidence type="ECO:0000313" key="4">
    <source>
        <dbReference type="Proteomes" id="UP000565715"/>
    </source>
</evidence>
<dbReference type="InterPro" id="IPR025498">
    <property type="entry name" value="DUF4389"/>
</dbReference>
<dbReference type="RefSeq" id="WP_068043471.1">
    <property type="nucleotide sequence ID" value="NZ_JAAXOO010000004.1"/>
</dbReference>
<dbReference type="EMBL" id="JAAXOO010000004">
    <property type="protein sequence ID" value="NKY34820.1"/>
    <property type="molecule type" value="Genomic_DNA"/>
</dbReference>
<keyword evidence="4" id="KW-1185">Reference proteome</keyword>
<organism evidence="3 4">
    <name type="scientific">Nocardia speluncae</name>
    <dbReference type="NCBI Taxonomy" id="419477"/>
    <lineage>
        <taxon>Bacteria</taxon>
        <taxon>Bacillati</taxon>
        <taxon>Actinomycetota</taxon>
        <taxon>Actinomycetes</taxon>
        <taxon>Mycobacteriales</taxon>
        <taxon>Nocardiaceae</taxon>
        <taxon>Nocardia</taxon>
    </lineage>
</organism>
<name>A0A846XJI2_9NOCA</name>
<keyword evidence="2" id="KW-1133">Transmembrane helix</keyword>
<evidence type="ECO:0000256" key="1">
    <source>
        <dbReference type="SAM" id="MobiDB-lite"/>
    </source>
</evidence>
<dbReference type="Pfam" id="PF14333">
    <property type="entry name" value="DUF4389"/>
    <property type="match status" value="2"/>
</dbReference>
<evidence type="ECO:0000313" key="3">
    <source>
        <dbReference type="EMBL" id="NKY34820.1"/>
    </source>
</evidence>
<dbReference type="Proteomes" id="UP000565715">
    <property type="component" value="Unassembled WGS sequence"/>
</dbReference>
<protein>
    <submittedName>
        <fullName evidence="3">DUF4389 domain-containing protein</fullName>
    </submittedName>
</protein>